<feature type="compositionally biased region" description="Low complexity" evidence="1">
    <location>
        <begin position="158"/>
        <end position="168"/>
    </location>
</feature>
<keyword evidence="3" id="KW-1185">Reference proteome</keyword>
<feature type="compositionally biased region" description="Low complexity" evidence="1">
    <location>
        <begin position="554"/>
        <end position="566"/>
    </location>
</feature>
<sequence length="701" mass="75513">MHAVSHSLAHRGPGASRARPRWQPYSSITSTPAPSLRSSPNNYLNTPASSVTPSPPSTSCLNPVQTCHTDRSRKLLPNSSQSVQIREALKNRYVTRLVDQAVNSLCDIWHPDDIPIVFRTSSRTAFSASLPCDTAALQRDAPPNVVLQYSHHRNTQLPSPISPSTQPSPYSPPPIPSTSSVIAIDETSSSESPRGSQHLPIKGFVHEVLRRSRTSTGVLQTALCYLEAIRGKVPEILRKEKSKADSTEPTPEEEAESRIIIGEVEEELRSLTDACDSNTIMAAKCDIVDTIRIDENDPAPLTAPPTLVLPSMSPSSMPTITVNSKTPSMPLPPMPPLPSPLLCPRRTFLACLILASKFMQDRSYSNRAWAKLAGLPPREIGRCERALGEALQWRLWVGKSPANAASSASGLRPVTRCRSENDLSFSVSDSATMSVSPPSASNISKVSGLRRHATVPTLGSNSAPVQDRFVQHSMFLNSRPVEEPENILSDTCQAESPAAMFVSPPTMFVTPPPASSPGSYIPAPLHHPQSFASISHFFTVTDDSSPSLSTPGLSYSPMSTASTSSSEDGERTIQMSSCFMDLPTPLPVSSMAKFDLATNAMNTKSTMETSWSGMEVQGQGYPYALNAPDHTATTTMPMGMKMDFGASGLLSQHSNHLQVPVSVPMVVDPPSSYNLDFAHPVSVGMFPTANYWTLGPGPSPP</sequence>
<evidence type="ECO:0000313" key="3">
    <source>
        <dbReference type="Proteomes" id="UP001497453"/>
    </source>
</evidence>
<evidence type="ECO:0000313" key="2">
    <source>
        <dbReference type="EMBL" id="CAL1707623.1"/>
    </source>
</evidence>
<gene>
    <name evidence="2" type="ORF">GFSPODELE1_LOCUS6459</name>
</gene>
<dbReference type="Gene3D" id="1.10.472.10">
    <property type="entry name" value="Cyclin-like"/>
    <property type="match status" value="1"/>
</dbReference>
<reference evidence="3" key="1">
    <citation type="submission" date="2024-04" db="EMBL/GenBank/DDBJ databases">
        <authorList>
            <person name="Shaw F."/>
            <person name="Minotto A."/>
        </authorList>
    </citation>
    <scope>NUCLEOTIDE SEQUENCE [LARGE SCALE GENOMIC DNA]</scope>
</reference>
<proteinExistence type="predicted"/>
<dbReference type="Proteomes" id="UP001497453">
    <property type="component" value="Chromosome 4"/>
</dbReference>
<evidence type="ECO:0000256" key="1">
    <source>
        <dbReference type="SAM" id="MobiDB-lite"/>
    </source>
</evidence>
<dbReference type="InterPro" id="IPR013922">
    <property type="entry name" value="Cyclin_PHO80-like"/>
</dbReference>
<feature type="compositionally biased region" description="Polar residues" evidence="1">
    <location>
        <begin position="24"/>
        <end position="45"/>
    </location>
</feature>
<protein>
    <recommendedName>
        <fullName evidence="4">G1/S-specific cyclin pas1</fullName>
    </recommendedName>
</protein>
<dbReference type="PANTHER" id="PTHR15615:SF36">
    <property type="entry name" value="PHO85 CYCLIN-5"/>
    <property type="match status" value="1"/>
</dbReference>
<evidence type="ECO:0008006" key="4">
    <source>
        <dbReference type="Google" id="ProtNLM"/>
    </source>
</evidence>
<name>A0ABP1DKQ2_9APHY</name>
<feature type="region of interest" description="Disordered" evidence="1">
    <location>
        <begin position="1"/>
        <end position="65"/>
    </location>
</feature>
<feature type="region of interest" description="Disordered" evidence="1">
    <location>
        <begin position="548"/>
        <end position="569"/>
    </location>
</feature>
<feature type="region of interest" description="Disordered" evidence="1">
    <location>
        <begin position="154"/>
        <end position="180"/>
    </location>
</feature>
<organism evidence="2 3">
    <name type="scientific">Somion occarium</name>
    <dbReference type="NCBI Taxonomy" id="3059160"/>
    <lineage>
        <taxon>Eukaryota</taxon>
        <taxon>Fungi</taxon>
        <taxon>Dikarya</taxon>
        <taxon>Basidiomycota</taxon>
        <taxon>Agaricomycotina</taxon>
        <taxon>Agaricomycetes</taxon>
        <taxon>Polyporales</taxon>
        <taxon>Cerrenaceae</taxon>
        <taxon>Somion</taxon>
    </lineage>
</organism>
<accession>A0ABP1DKQ2</accession>
<dbReference type="EMBL" id="OZ037947">
    <property type="protein sequence ID" value="CAL1707623.1"/>
    <property type="molecule type" value="Genomic_DNA"/>
</dbReference>
<dbReference type="PANTHER" id="PTHR15615">
    <property type="match status" value="1"/>
</dbReference>
<dbReference type="CDD" id="cd20557">
    <property type="entry name" value="CYCLIN_ScPCL1-like"/>
    <property type="match status" value="1"/>
</dbReference>